<organism evidence="1 2">
    <name type="scientific">Ganoderma sinense ZZ0214-1</name>
    <dbReference type="NCBI Taxonomy" id="1077348"/>
    <lineage>
        <taxon>Eukaryota</taxon>
        <taxon>Fungi</taxon>
        <taxon>Dikarya</taxon>
        <taxon>Basidiomycota</taxon>
        <taxon>Agaricomycotina</taxon>
        <taxon>Agaricomycetes</taxon>
        <taxon>Polyporales</taxon>
        <taxon>Polyporaceae</taxon>
        <taxon>Ganoderma</taxon>
    </lineage>
</organism>
<name>A0A2G8S7M1_9APHY</name>
<protein>
    <submittedName>
        <fullName evidence="1">Uncharacterized protein</fullName>
    </submittedName>
</protein>
<reference evidence="1 2" key="1">
    <citation type="journal article" date="2015" name="Sci. Rep.">
        <title>Chromosome-level genome map provides insights into diverse defense mechanisms in the medicinal fungus Ganoderma sinense.</title>
        <authorList>
            <person name="Zhu Y."/>
            <person name="Xu J."/>
            <person name="Sun C."/>
            <person name="Zhou S."/>
            <person name="Xu H."/>
            <person name="Nelson D.R."/>
            <person name="Qian J."/>
            <person name="Song J."/>
            <person name="Luo H."/>
            <person name="Xiang L."/>
            <person name="Li Y."/>
            <person name="Xu Z."/>
            <person name="Ji A."/>
            <person name="Wang L."/>
            <person name="Lu S."/>
            <person name="Hayward A."/>
            <person name="Sun W."/>
            <person name="Li X."/>
            <person name="Schwartz D.C."/>
            <person name="Wang Y."/>
            <person name="Chen S."/>
        </authorList>
    </citation>
    <scope>NUCLEOTIDE SEQUENCE [LARGE SCALE GENOMIC DNA]</scope>
    <source>
        <strain evidence="1 2">ZZ0214-1</strain>
    </source>
</reference>
<gene>
    <name evidence="1" type="ORF">GSI_08356</name>
</gene>
<sequence>MSRPRAYALQQLNALPSWSPFLKLHLGIRNQIPEWIQAAFSHVVLNIPLEEITINDVLCIGGPAYWAIVQAKTKILDHRRLLVFDWPEAVHSPTCELSTSCGLTWKSEWWYTFVKCVLHPDNKYSPEEALKEVELTKTDYMEKECKELTIQAVKDDGGLDQSEEIIEEALGALRQFLQL</sequence>
<dbReference type="STRING" id="1077348.A0A2G8S7M1"/>
<dbReference type="OrthoDB" id="2804507at2759"/>
<keyword evidence="2" id="KW-1185">Reference proteome</keyword>
<evidence type="ECO:0000313" key="1">
    <source>
        <dbReference type="EMBL" id="PIL29548.1"/>
    </source>
</evidence>
<accession>A0A2G8S7M1</accession>
<dbReference type="Proteomes" id="UP000230002">
    <property type="component" value="Unassembled WGS sequence"/>
</dbReference>
<evidence type="ECO:0000313" key="2">
    <source>
        <dbReference type="Proteomes" id="UP000230002"/>
    </source>
</evidence>
<proteinExistence type="predicted"/>
<dbReference type="EMBL" id="AYKW01000021">
    <property type="protein sequence ID" value="PIL29548.1"/>
    <property type="molecule type" value="Genomic_DNA"/>
</dbReference>
<dbReference type="AlphaFoldDB" id="A0A2G8S7M1"/>
<comment type="caution">
    <text evidence="1">The sequence shown here is derived from an EMBL/GenBank/DDBJ whole genome shotgun (WGS) entry which is preliminary data.</text>
</comment>